<sequence>MAIVLSMLLVQVFAAGLQLLSRVVLVKGTFIFALIAYRHIVGAVCVAPFAFYLERGGVKKLGWSASFWLFLNALVGITMAMGFFYYGLRDTSATYSVNFLNLIPIFTFLVSIIFRMEKLGLETWAGKAKTVGAILCVGGALTCSIYKGAAFHIVHHSVSTRITVDSSKTNMLRGTLFLVASCLSYTLWYIVQVKMLKAFPFKYCATMLTCILASMQAAVAGLCINRSTSAWKLGWDLQLITILYSGALATAATFCLISWVIAKKGPTYPPMFNPLALVFVAVSEGVFLGVPIRLGILLGMVSIICGLYSFLWGKRREMKTLPQANVAAGEVLTGITPSAPGSQSTAAVMPSSSPENVELRVGKFDTSTKHP</sequence>
<proteinExistence type="predicted"/>
<dbReference type="Proteomes" id="UP000828941">
    <property type="component" value="Chromosome 12"/>
</dbReference>
<dbReference type="EMBL" id="CM039437">
    <property type="protein sequence ID" value="KAI4307007.1"/>
    <property type="molecule type" value="Genomic_DNA"/>
</dbReference>
<name>A0ACB9LBJ7_BAUVA</name>
<evidence type="ECO:0000313" key="1">
    <source>
        <dbReference type="EMBL" id="KAI4307007.1"/>
    </source>
</evidence>
<organism evidence="1 2">
    <name type="scientific">Bauhinia variegata</name>
    <name type="common">Purple orchid tree</name>
    <name type="synonym">Phanera variegata</name>
    <dbReference type="NCBI Taxonomy" id="167791"/>
    <lineage>
        <taxon>Eukaryota</taxon>
        <taxon>Viridiplantae</taxon>
        <taxon>Streptophyta</taxon>
        <taxon>Embryophyta</taxon>
        <taxon>Tracheophyta</taxon>
        <taxon>Spermatophyta</taxon>
        <taxon>Magnoliopsida</taxon>
        <taxon>eudicotyledons</taxon>
        <taxon>Gunneridae</taxon>
        <taxon>Pentapetalae</taxon>
        <taxon>rosids</taxon>
        <taxon>fabids</taxon>
        <taxon>Fabales</taxon>
        <taxon>Fabaceae</taxon>
        <taxon>Cercidoideae</taxon>
        <taxon>Cercideae</taxon>
        <taxon>Bauhiniinae</taxon>
        <taxon>Bauhinia</taxon>
    </lineage>
</organism>
<comment type="caution">
    <text evidence="1">The sequence shown here is derived from an EMBL/GenBank/DDBJ whole genome shotgun (WGS) entry which is preliminary data.</text>
</comment>
<gene>
    <name evidence="1" type="ORF">L6164_030242</name>
</gene>
<evidence type="ECO:0000313" key="2">
    <source>
        <dbReference type="Proteomes" id="UP000828941"/>
    </source>
</evidence>
<protein>
    <submittedName>
        <fullName evidence="1">Uncharacterized protein</fullName>
    </submittedName>
</protein>
<accession>A0ACB9LBJ7</accession>
<keyword evidence="2" id="KW-1185">Reference proteome</keyword>
<reference evidence="1 2" key="1">
    <citation type="journal article" date="2022" name="DNA Res.">
        <title>Chromosomal-level genome assembly of the orchid tree Bauhinia variegata (Leguminosae; Cercidoideae) supports the allotetraploid origin hypothesis of Bauhinia.</title>
        <authorList>
            <person name="Zhong Y."/>
            <person name="Chen Y."/>
            <person name="Zheng D."/>
            <person name="Pang J."/>
            <person name="Liu Y."/>
            <person name="Luo S."/>
            <person name="Meng S."/>
            <person name="Qian L."/>
            <person name="Wei D."/>
            <person name="Dai S."/>
            <person name="Zhou R."/>
        </authorList>
    </citation>
    <scope>NUCLEOTIDE SEQUENCE [LARGE SCALE GENOMIC DNA]</scope>
    <source>
        <tissue evidence="1">Leaf</tissue>
    </source>
</reference>